<evidence type="ECO:0000256" key="1">
    <source>
        <dbReference type="ARBA" id="ARBA00004651"/>
    </source>
</evidence>
<keyword evidence="10" id="KW-1185">Reference proteome</keyword>
<sequence>MKNLARPILICTVILLIAVLLGIGVGSISISPQESLSILWQALRGLPLDGEGQSIPSVILLTLRLPRTLLMLLAGAALSGSGCAYQGLFRNPLADPYLIGAASGAGVGAVAAMSLNWPSTTLGYLAVPLASFAGSLLAVFLVFRLARVGRTLPVTNLILAGVAVSSFATALSSFMMVNAGGELRRAFVWMLGGSTMSGWKPVLGMLPYTLVGLGALLALSYKLNILQLGDEQAQQLGIKVSRVRTQIILAATLATAAAVAFSGIIGFVGLIIPHITRRLWGGDMRRMLPLSMLCGGAFLVFADVLARVIMAPQELPVGIITALCGAPFFLFIMRQSKEGSW</sequence>
<feature type="transmembrane region" description="Helical" evidence="8">
    <location>
        <begin position="287"/>
        <end position="308"/>
    </location>
</feature>
<feature type="transmembrane region" description="Helical" evidence="8">
    <location>
        <begin position="97"/>
        <end position="117"/>
    </location>
</feature>
<evidence type="ECO:0000313" key="10">
    <source>
        <dbReference type="Proteomes" id="UP000256388"/>
    </source>
</evidence>
<keyword evidence="5 8" id="KW-0812">Transmembrane</keyword>
<dbReference type="EMBL" id="QUMS01000002">
    <property type="protein sequence ID" value="REG08482.1"/>
    <property type="molecule type" value="Genomic_DNA"/>
</dbReference>
<dbReference type="CDD" id="cd06550">
    <property type="entry name" value="TM_ABC_iron-siderophores_like"/>
    <property type="match status" value="1"/>
</dbReference>
<name>A0A347ZNJ8_9CHLR</name>
<feature type="transmembrane region" description="Helical" evidence="8">
    <location>
        <begin position="315"/>
        <end position="333"/>
    </location>
</feature>
<dbReference type="PANTHER" id="PTHR30472:SF25">
    <property type="entry name" value="ABC TRANSPORTER PERMEASE PROTEIN MJ0876-RELATED"/>
    <property type="match status" value="1"/>
</dbReference>
<dbReference type="InterPro" id="IPR000522">
    <property type="entry name" value="ABC_transptr_permease_BtuC"/>
</dbReference>
<comment type="similarity">
    <text evidence="2">Belongs to the binding-protein-dependent transport system permease family. FecCD subfamily.</text>
</comment>
<keyword evidence="4" id="KW-1003">Cell membrane</keyword>
<dbReference type="AlphaFoldDB" id="A0A347ZNJ8"/>
<evidence type="ECO:0000313" key="9">
    <source>
        <dbReference type="EMBL" id="REG08482.1"/>
    </source>
</evidence>
<dbReference type="Pfam" id="PF01032">
    <property type="entry name" value="FecCD"/>
    <property type="match status" value="1"/>
</dbReference>
<accession>A0A347ZNJ8</accession>
<dbReference type="SUPFAM" id="SSF81345">
    <property type="entry name" value="ABC transporter involved in vitamin B12 uptake, BtuC"/>
    <property type="match status" value="1"/>
</dbReference>
<proteinExistence type="inferred from homology"/>
<evidence type="ECO:0000256" key="7">
    <source>
        <dbReference type="ARBA" id="ARBA00023136"/>
    </source>
</evidence>
<feature type="transmembrane region" description="Helical" evidence="8">
    <location>
        <begin position="247"/>
        <end position="275"/>
    </location>
</feature>
<feature type="transmembrane region" description="Helical" evidence="8">
    <location>
        <begin position="68"/>
        <end position="85"/>
    </location>
</feature>
<dbReference type="OrthoDB" id="9792889at2"/>
<keyword evidence="3" id="KW-0813">Transport</keyword>
<comment type="subcellular location">
    <subcellularLocation>
        <location evidence="1">Cell membrane</location>
        <topology evidence="1">Multi-pass membrane protein</topology>
    </subcellularLocation>
</comment>
<dbReference type="GO" id="GO:0005886">
    <property type="term" value="C:plasma membrane"/>
    <property type="evidence" value="ECO:0007669"/>
    <property type="project" value="UniProtKB-SubCell"/>
</dbReference>
<dbReference type="GO" id="GO:0033214">
    <property type="term" value="P:siderophore-iron import into cell"/>
    <property type="evidence" value="ECO:0007669"/>
    <property type="project" value="TreeGrafter"/>
</dbReference>
<dbReference type="FunFam" id="1.10.3470.10:FF:000001">
    <property type="entry name" value="Vitamin B12 ABC transporter permease BtuC"/>
    <property type="match status" value="1"/>
</dbReference>
<dbReference type="RefSeq" id="WP_116225136.1">
    <property type="nucleotide sequence ID" value="NZ_AP018437.1"/>
</dbReference>
<feature type="transmembrane region" description="Helical" evidence="8">
    <location>
        <begin position="7"/>
        <end position="30"/>
    </location>
</feature>
<feature type="transmembrane region" description="Helical" evidence="8">
    <location>
        <begin position="123"/>
        <end position="145"/>
    </location>
</feature>
<evidence type="ECO:0000256" key="8">
    <source>
        <dbReference type="SAM" id="Phobius"/>
    </source>
</evidence>
<dbReference type="PANTHER" id="PTHR30472">
    <property type="entry name" value="FERRIC ENTEROBACTIN TRANSPORT SYSTEM PERMEASE PROTEIN"/>
    <property type="match status" value="1"/>
</dbReference>
<dbReference type="GO" id="GO:0022857">
    <property type="term" value="F:transmembrane transporter activity"/>
    <property type="evidence" value="ECO:0007669"/>
    <property type="project" value="InterPro"/>
</dbReference>
<organism evidence="9 10">
    <name type="scientific">Pelolinea submarina</name>
    <dbReference type="NCBI Taxonomy" id="913107"/>
    <lineage>
        <taxon>Bacteria</taxon>
        <taxon>Bacillati</taxon>
        <taxon>Chloroflexota</taxon>
        <taxon>Anaerolineae</taxon>
        <taxon>Anaerolineales</taxon>
        <taxon>Anaerolineaceae</taxon>
        <taxon>Pelolinea</taxon>
    </lineage>
</organism>
<gene>
    <name evidence="9" type="ORF">DFR64_1849</name>
</gene>
<dbReference type="InterPro" id="IPR037294">
    <property type="entry name" value="ABC_BtuC-like"/>
</dbReference>
<feature type="transmembrane region" description="Helical" evidence="8">
    <location>
        <begin position="157"/>
        <end position="177"/>
    </location>
</feature>
<evidence type="ECO:0000256" key="5">
    <source>
        <dbReference type="ARBA" id="ARBA00022692"/>
    </source>
</evidence>
<comment type="caution">
    <text evidence="9">The sequence shown here is derived from an EMBL/GenBank/DDBJ whole genome shotgun (WGS) entry which is preliminary data.</text>
</comment>
<protein>
    <submittedName>
        <fullName evidence="9">Iron complex transport system permease protein</fullName>
    </submittedName>
</protein>
<evidence type="ECO:0000256" key="4">
    <source>
        <dbReference type="ARBA" id="ARBA00022475"/>
    </source>
</evidence>
<evidence type="ECO:0000256" key="6">
    <source>
        <dbReference type="ARBA" id="ARBA00022989"/>
    </source>
</evidence>
<keyword evidence="7 8" id="KW-0472">Membrane</keyword>
<reference evidence="9 10" key="1">
    <citation type="submission" date="2018-08" db="EMBL/GenBank/DDBJ databases">
        <title>Genomic Encyclopedia of Type Strains, Phase IV (KMG-IV): sequencing the most valuable type-strain genomes for metagenomic binning, comparative biology and taxonomic classification.</title>
        <authorList>
            <person name="Goeker M."/>
        </authorList>
    </citation>
    <scope>NUCLEOTIDE SEQUENCE [LARGE SCALE GENOMIC DNA]</scope>
    <source>
        <strain evidence="9 10">DSM 23923</strain>
    </source>
</reference>
<keyword evidence="6 8" id="KW-1133">Transmembrane helix</keyword>
<evidence type="ECO:0000256" key="2">
    <source>
        <dbReference type="ARBA" id="ARBA00007935"/>
    </source>
</evidence>
<dbReference type="Proteomes" id="UP000256388">
    <property type="component" value="Unassembled WGS sequence"/>
</dbReference>
<dbReference type="Gene3D" id="1.10.3470.10">
    <property type="entry name" value="ABC transporter involved in vitamin B12 uptake, BtuC"/>
    <property type="match status" value="1"/>
</dbReference>
<feature type="transmembrane region" description="Helical" evidence="8">
    <location>
        <begin position="205"/>
        <end position="226"/>
    </location>
</feature>
<evidence type="ECO:0000256" key="3">
    <source>
        <dbReference type="ARBA" id="ARBA00022448"/>
    </source>
</evidence>